<proteinExistence type="predicted"/>
<evidence type="ECO:0000313" key="1">
    <source>
        <dbReference type="EMBL" id="KAI4388451.1"/>
    </source>
</evidence>
<dbReference type="Proteomes" id="UP001057402">
    <property type="component" value="Chromosome 1"/>
</dbReference>
<keyword evidence="2" id="KW-1185">Reference proteome</keyword>
<sequence>MLTPAEYELPDCHLLESPSLIVPISPTPNHTLRLSNLDDQKFLRFSIKYLYLYQQSVPAETLKHHLSRVLVDYYPLAGRLREDPGYERKLMVDCNGKGAVFAEAFMDATVGEFLESSDRPNKSWRKLLYRVDSDSFLGVPPLVVQVTNLRCGGMILCTAICHCLCDGIGTSQFLRAWAHSTTTTTEIPVLPSPSHPRHVFQSRSPPHPTSPTPAYTRTNPNHHPRLPAFLQSHHPLVPVSATFTAPDLLLLKKRCCPSSSLKFTSFEALAAHTWLSWVRSLSPPPHLKVKLLFSINVRGRIPSSPPDAGFYGNAFVLACAQAAARDLTDSIGLGDAARLVQRAKDAVDEEYVRSVVDLLEDESAGTDMGASLVITQWARLGLEEVDFGRGRPLHMGPLSSDIYCVFLPVAGDARAVRVLVSVPAFCAGKFKSYMSDYSIITGDGDGNGNVIDDG</sequence>
<reference evidence="2" key="1">
    <citation type="journal article" date="2023" name="Front. Plant Sci.">
        <title>Chromosomal-level genome assembly of Melastoma candidum provides insights into trichome evolution.</title>
        <authorList>
            <person name="Zhong Y."/>
            <person name="Wu W."/>
            <person name="Sun C."/>
            <person name="Zou P."/>
            <person name="Liu Y."/>
            <person name="Dai S."/>
            <person name="Zhou R."/>
        </authorList>
    </citation>
    <scope>NUCLEOTIDE SEQUENCE [LARGE SCALE GENOMIC DNA]</scope>
</reference>
<organism evidence="1 2">
    <name type="scientific">Melastoma candidum</name>
    <dbReference type="NCBI Taxonomy" id="119954"/>
    <lineage>
        <taxon>Eukaryota</taxon>
        <taxon>Viridiplantae</taxon>
        <taxon>Streptophyta</taxon>
        <taxon>Embryophyta</taxon>
        <taxon>Tracheophyta</taxon>
        <taxon>Spermatophyta</taxon>
        <taxon>Magnoliopsida</taxon>
        <taxon>eudicotyledons</taxon>
        <taxon>Gunneridae</taxon>
        <taxon>Pentapetalae</taxon>
        <taxon>rosids</taxon>
        <taxon>malvids</taxon>
        <taxon>Myrtales</taxon>
        <taxon>Melastomataceae</taxon>
        <taxon>Melastomatoideae</taxon>
        <taxon>Melastomateae</taxon>
        <taxon>Melastoma</taxon>
    </lineage>
</organism>
<evidence type="ECO:0000313" key="2">
    <source>
        <dbReference type="Proteomes" id="UP001057402"/>
    </source>
</evidence>
<gene>
    <name evidence="1" type="ORF">MLD38_000773</name>
</gene>
<name>A0ACB9SD50_9MYRT</name>
<dbReference type="EMBL" id="CM042880">
    <property type="protein sequence ID" value="KAI4388451.1"/>
    <property type="molecule type" value="Genomic_DNA"/>
</dbReference>
<accession>A0ACB9SD50</accession>
<protein>
    <submittedName>
        <fullName evidence="1">Uncharacterized protein</fullName>
    </submittedName>
</protein>
<comment type="caution">
    <text evidence="1">The sequence shown here is derived from an EMBL/GenBank/DDBJ whole genome shotgun (WGS) entry which is preliminary data.</text>
</comment>